<reference evidence="1 2" key="1">
    <citation type="journal article" date="2004" name="Environ. Microbiol.">
        <title>Phylogeny-function analysis of (meta)genomic libraries: screening for expression of ribosomal RNA genes by large-insert library fluorescent in situ hybridization (LIL-FISH).</title>
        <authorList>
            <person name="Leveau J.H."/>
            <person name="Gerards S."/>
            <person name="de Boer W."/>
            <person name="van Veen J.A."/>
        </authorList>
    </citation>
    <scope>NUCLEOTIDE SEQUENCE [LARGE SCALE GENOMIC DNA]</scope>
    <source>
        <strain evidence="1 2">Ter331</strain>
    </source>
</reference>
<dbReference type="HOGENOM" id="CLU_1281372_0_0_4"/>
<dbReference type="Proteomes" id="UP000008392">
    <property type="component" value="Chromosome"/>
</dbReference>
<reference evidence="1 2" key="5">
    <citation type="journal article" date="2011" name="ISME J.">
        <title>Dual transcriptional profiling of a bacterial/fungal confrontation: Collimonas fungivorans versus Aspergillus niger.</title>
        <authorList>
            <person name="Mela F."/>
            <person name="Fritsche K."/>
            <person name="de Boer W."/>
            <person name="van Veen J.A."/>
            <person name="de Graaff L.H."/>
            <person name="van den Berg M."/>
            <person name="Leveau J.H."/>
        </authorList>
    </citation>
    <scope>NUCLEOTIDE SEQUENCE [LARGE SCALE GENOMIC DNA]</scope>
    <source>
        <strain evidence="1 2">Ter331</strain>
    </source>
</reference>
<dbReference type="KEGG" id="cfu:CFU_3683"/>
<proteinExistence type="predicted"/>
<sequence>MCVAKGLNIWDEIIKGQTMKRAGLVAGLLVLLNGCTSVGLLDGTTPAPTDNESIFIMGVTPDNYRVSLFPGSIKDGVFHQNIFRSAAVYAAAKDGYVIGKSSAGDVLAITNVRVVKDSSSVLQGANFKPCGNVKTMVFAVPKGKVIYLGDVAYQFVGQKVEVRYGQNIEAAQAYLDKNFPALRGKLEPLPVDLLPSQTSCTATPMYFPVYIGKSR</sequence>
<evidence type="ECO:0000313" key="1">
    <source>
        <dbReference type="EMBL" id="AEK63507.1"/>
    </source>
</evidence>
<dbReference type="AlphaFoldDB" id="G0AAY3"/>
<reference evidence="1 2" key="2">
    <citation type="journal article" date="2006" name="J. Microbiol. Methods">
        <title>Genomic flank-sequencing of plasposon insertion sites for rapid identification of functional genes.</title>
        <authorList>
            <person name="Leveau J.H."/>
            <person name="Gerards S."/>
            <person name="Fritsche K."/>
            <person name="Zondag G."/>
            <person name="van Veen J.A."/>
        </authorList>
    </citation>
    <scope>NUCLEOTIDE SEQUENCE [LARGE SCALE GENOMIC DNA]</scope>
    <source>
        <strain evidence="1 2">Ter331</strain>
    </source>
</reference>
<name>G0AAY3_COLFT</name>
<accession>G0AAY3</accession>
<organism evidence="1 2">
    <name type="scientific">Collimonas fungivorans (strain Ter331)</name>
    <dbReference type="NCBI Taxonomy" id="1005048"/>
    <lineage>
        <taxon>Bacteria</taxon>
        <taxon>Pseudomonadati</taxon>
        <taxon>Pseudomonadota</taxon>
        <taxon>Betaproteobacteria</taxon>
        <taxon>Burkholderiales</taxon>
        <taxon>Oxalobacteraceae</taxon>
        <taxon>Collimonas</taxon>
    </lineage>
</organism>
<protein>
    <submittedName>
        <fullName evidence="1">Uncharacterized protein</fullName>
    </submittedName>
</protein>
<reference evidence="1 2" key="3">
    <citation type="journal article" date="2008" name="FEMS Microbiol. Ecol.">
        <title>Identification and characterization of genes underlying chitinolysis in Collimonas fungivorans Ter331.</title>
        <authorList>
            <person name="Fritsche K."/>
            <person name="de Boer W."/>
            <person name="Gerards S."/>
            <person name="van den Berg M."/>
            <person name="van Veen J.A."/>
            <person name="Leveau J.H."/>
        </authorList>
    </citation>
    <scope>NUCLEOTIDE SEQUENCE [LARGE SCALE GENOMIC DNA]</scope>
    <source>
        <strain evidence="1 2">Ter331</strain>
    </source>
</reference>
<dbReference type="EMBL" id="CP002745">
    <property type="protein sequence ID" value="AEK63507.1"/>
    <property type="molecule type" value="Genomic_DNA"/>
</dbReference>
<keyword evidence="2" id="KW-1185">Reference proteome</keyword>
<reference evidence="1 2" key="4">
    <citation type="journal article" date="2010" name="Environ. Microbiol.">
        <title>The bacterial genus Collimonas: mycophagy, weathering and other adaptive solutions to life in oligotrophic soil environments.</title>
        <authorList>
            <person name="Leveau J.H."/>
            <person name="Uroz S."/>
            <person name="de Boer W."/>
        </authorList>
    </citation>
    <scope>NUCLEOTIDE SEQUENCE [LARGE SCALE GENOMIC DNA]</scope>
    <source>
        <strain evidence="1 2">Ter331</strain>
    </source>
</reference>
<gene>
    <name evidence="1" type="ordered locus">CFU_3683</name>
</gene>
<reference evidence="2" key="6">
    <citation type="submission" date="2011-05" db="EMBL/GenBank/DDBJ databases">
        <title>Complete sequence of Collimonas fungivorans Ter331.</title>
        <authorList>
            <person name="Leveau J.H."/>
        </authorList>
    </citation>
    <scope>NUCLEOTIDE SEQUENCE [LARGE SCALE GENOMIC DNA]</scope>
    <source>
        <strain evidence="2">Ter331</strain>
    </source>
</reference>
<dbReference type="RefSeq" id="WP_014007659.1">
    <property type="nucleotide sequence ID" value="NC_015856.1"/>
</dbReference>
<evidence type="ECO:0000313" key="2">
    <source>
        <dbReference type="Proteomes" id="UP000008392"/>
    </source>
</evidence>